<dbReference type="Proteomes" id="UP000094960">
    <property type="component" value="Chromosome"/>
</dbReference>
<sequence>MTEAVPTDPRAEAGRGRVALWLDCDDLRWLARHCCCPDDAGQETEDRCSRLRFRASAALHKSDPAG</sequence>
<dbReference type="EMBL" id="CP017248">
    <property type="protein sequence ID" value="AOR31865.1"/>
    <property type="molecule type" value="Genomic_DNA"/>
</dbReference>
<dbReference type="KEGG" id="spun:BFF78_13105"/>
<evidence type="ECO:0000313" key="2">
    <source>
        <dbReference type="Proteomes" id="UP000094960"/>
    </source>
</evidence>
<dbReference type="AlphaFoldDB" id="A0A1D7Y8D1"/>
<protein>
    <submittedName>
        <fullName evidence="1">Uncharacterized protein</fullName>
    </submittedName>
</protein>
<accession>A0A1D7Y8D1</accession>
<organism evidence="1 2">
    <name type="scientific">Streptomyces fodineus</name>
    <dbReference type="NCBI Taxonomy" id="1904616"/>
    <lineage>
        <taxon>Bacteria</taxon>
        <taxon>Bacillati</taxon>
        <taxon>Actinomycetota</taxon>
        <taxon>Actinomycetes</taxon>
        <taxon>Kitasatosporales</taxon>
        <taxon>Streptomycetaceae</taxon>
        <taxon>Streptomyces</taxon>
    </lineage>
</organism>
<proteinExistence type="predicted"/>
<dbReference type="RefSeq" id="WP_069778499.1">
    <property type="nucleotide sequence ID" value="NZ_CP017248.1"/>
</dbReference>
<reference evidence="2" key="1">
    <citation type="submission" date="2016-09" db="EMBL/GenBank/DDBJ databases">
        <title>Streptomyces puniciscabiei strain:TW1S1 Genome sequencing and assembly.</title>
        <authorList>
            <person name="Kim M.-K."/>
            <person name="Kim S.B."/>
        </authorList>
    </citation>
    <scope>NUCLEOTIDE SEQUENCE [LARGE SCALE GENOMIC DNA]</scope>
    <source>
        <strain evidence="2">TW1S1</strain>
    </source>
</reference>
<gene>
    <name evidence="1" type="ORF">BFF78_13105</name>
</gene>
<keyword evidence="2" id="KW-1185">Reference proteome</keyword>
<evidence type="ECO:0000313" key="1">
    <source>
        <dbReference type="EMBL" id="AOR31865.1"/>
    </source>
</evidence>
<name>A0A1D7Y8D1_9ACTN</name>